<reference evidence="1 2" key="1">
    <citation type="submission" date="2017-03" db="EMBL/GenBank/DDBJ databases">
        <title>Genome sequence of Methanobrevibacter wosei.</title>
        <authorList>
            <person name="Poehlein A."/>
            <person name="Seedorf H."/>
            <person name="Daniel R."/>
        </authorList>
    </citation>
    <scope>NUCLEOTIDE SEQUENCE [LARGE SCALE GENOMIC DNA]</scope>
    <source>
        <strain evidence="1 2">DSM 11979</strain>
    </source>
</reference>
<dbReference type="Pfam" id="PF09892">
    <property type="entry name" value="DUF2119"/>
    <property type="match status" value="1"/>
</dbReference>
<evidence type="ECO:0000313" key="1">
    <source>
        <dbReference type="EMBL" id="PWB85102.1"/>
    </source>
</evidence>
<evidence type="ECO:0000313" key="2">
    <source>
        <dbReference type="Proteomes" id="UP000245577"/>
    </source>
</evidence>
<protein>
    <recommendedName>
        <fullName evidence="3">DUF2119 domain-containing protein</fullName>
    </recommendedName>
</protein>
<sequence>MSYFRHIDNGEGSTKLFVGGVHGNEGKTAFKFLDKLKEEDFSKGQIFIYNFDKSPYISTLDEKYFESPMGKTILELIEDIKPDFYTELHCYNIKNFEKLTSMDRFNTIGVPPLIDMGNHVLMGSISPIIRTKYFSVNNICKTLEFPCLDKLNDDVVAKYNFDMDLSFNTYFNILKTLAIEPNRKSYENKMAELYPKQVDLAIDFAKKIFGEFFPPY</sequence>
<accession>A0A2U1S611</accession>
<organism evidence="1 2">
    <name type="scientific">Methanobrevibacter woesei</name>
    <dbReference type="NCBI Taxonomy" id="190976"/>
    <lineage>
        <taxon>Archaea</taxon>
        <taxon>Methanobacteriati</taxon>
        <taxon>Methanobacteriota</taxon>
        <taxon>Methanomada group</taxon>
        <taxon>Methanobacteria</taxon>
        <taxon>Methanobacteriales</taxon>
        <taxon>Methanobacteriaceae</taxon>
        <taxon>Methanobrevibacter</taxon>
    </lineage>
</organism>
<evidence type="ECO:0008006" key="3">
    <source>
        <dbReference type="Google" id="ProtNLM"/>
    </source>
</evidence>
<dbReference type="AlphaFoldDB" id="A0A2U1S611"/>
<dbReference type="EMBL" id="MZGU01000006">
    <property type="protein sequence ID" value="PWB85102.1"/>
    <property type="molecule type" value="Genomic_DNA"/>
</dbReference>
<dbReference type="RefSeq" id="WP_116670193.1">
    <property type="nucleotide sequence ID" value="NZ_MZGU01000006.1"/>
</dbReference>
<comment type="caution">
    <text evidence="1">The sequence shown here is derived from an EMBL/GenBank/DDBJ whole genome shotgun (WGS) entry which is preliminary data.</text>
</comment>
<keyword evidence="2" id="KW-1185">Reference proteome</keyword>
<dbReference type="InterPro" id="IPR019218">
    <property type="entry name" value="DUF2119"/>
</dbReference>
<gene>
    <name evidence="1" type="ORF">MBBWO_14160</name>
</gene>
<dbReference type="Proteomes" id="UP000245577">
    <property type="component" value="Unassembled WGS sequence"/>
</dbReference>
<dbReference type="OrthoDB" id="70832at2157"/>
<proteinExistence type="predicted"/>
<name>A0A2U1S611_9EURY</name>